<comment type="caution">
    <text evidence="1">The sequence shown here is derived from an EMBL/GenBank/DDBJ whole genome shotgun (WGS) entry which is preliminary data.</text>
</comment>
<reference evidence="1 2" key="1">
    <citation type="submission" date="2018-08" db="EMBL/GenBank/DDBJ databases">
        <title>Genome and evolution of the arbuscular mycorrhizal fungus Diversispora epigaea (formerly Glomus versiforme) and its bacterial endosymbionts.</title>
        <authorList>
            <person name="Sun X."/>
            <person name="Fei Z."/>
            <person name="Harrison M."/>
        </authorList>
    </citation>
    <scope>NUCLEOTIDE SEQUENCE [LARGE SCALE GENOMIC DNA]</scope>
    <source>
        <strain evidence="1 2">IT104</strain>
    </source>
</reference>
<evidence type="ECO:0000313" key="1">
    <source>
        <dbReference type="EMBL" id="RHZ65032.1"/>
    </source>
</evidence>
<dbReference type="EMBL" id="PQFF01000291">
    <property type="protein sequence ID" value="RHZ65032.1"/>
    <property type="molecule type" value="Genomic_DNA"/>
</dbReference>
<organism evidence="1 2">
    <name type="scientific">Diversispora epigaea</name>
    <dbReference type="NCBI Taxonomy" id="1348612"/>
    <lineage>
        <taxon>Eukaryota</taxon>
        <taxon>Fungi</taxon>
        <taxon>Fungi incertae sedis</taxon>
        <taxon>Mucoromycota</taxon>
        <taxon>Glomeromycotina</taxon>
        <taxon>Glomeromycetes</taxon>
        <taxon>Diversisporales</taxon>
        <taxon>Diversisporaceae</taxon>
        <taxon>Diversispora</taxon>
    </lineage>
</organism>
<protein>
    <submittedName>
        <fullName evidence="1">Uncharacterized protein</fullName>
    </submittedName>
</protein>
<dbReference type="Proteomes" id="UP000266861">
    <property type="component" value="Unassembled WGS sequence"/>
</dbReference>
<gene>
    <name evidence="1" type="ORF">Glove_319g55</name>
</gene>
<keyword evidence="2" id="KW-1185">Reference proteome</keyword>
<proteinExistence type="predicted"/>
<name>A0A397HPS8_9GLOM</name>
<evidence type="ECO:0000313" key="2">
    <source>
        <dbReference type="Proteomes" id="UP000266861"/>
    </source>
</evidence>
<sequence length="92" mass="10684">MEQNVFVETATSEWDGVFNQISFDQVKKGSDPYCFSSVEQRVVPYSHKREEGIRPISNFTKLVIREANFTKLVIREDNFQFHKVGHTCGHMS</sequence>
<dbReference type="AlphaFoldDB" id="A0A397HPS8"/>
<accession>A0A397HPS8</accession>